<dbReference type="Gene3D" id="3.40.50.300">
    <property type="entry name" value="P-loop containing nucleotide triphosphate hydrolases"/>
    <property type="match status" value="1"/>
</dbReference>
<dbReference type="Pfam" id="PF23559">
    <property type="entry name" value="WHD_DRP"/>
    <property type="match status" value="1"/>
</dbReference>
<keyword evidence="2" id="KW-0433">Leucine-rich repeat</keyword>
<evidence type="ECO:0000256" key="6">
    <source>
        <dbReference type="SAM" id="Coils"/>
    </source>
</evidence>
<dbReference type="Proteomes" id="UP000026962">
    <property type="component" value="Chromosome 6"/>
</dbReference>
<dbReference type="InterPro" id="IPR036388">
    <property type="entry name" value="WH-like_DNA-bd_sf"/>
</dbReference>
<dbReference type="GO" id="GO:0043531">
    <property type="term" value="F:ADP binding"/>
    <property type="evidence" value="ECO:0007669"/>
    <property type="project" value="InterPro"/>
</dbReference>
<dbReference type="PRINTS" id="PR00364">
    <property type="entry name" value="DISEASERSIST"/>
</dbReference>
<evidence type="ECO:0000256" key="4">
    <source>
        <dbReference type="ARBA" id="ARBA00022741"/>
    </source>
</evidence>
<dbReference type="EnsemblPlants" id="OPUNC06G20290.1">
    <property type="protein sequence ID" value="OPUNC06G20290.1"/>
    <property type="gene ID" value="OPUNC06G20290"/>
</dbReference>
<evidence type="ECO:0000313" key="10">
    <source>
        <dbReference type="EnsemblPlants" id="OPUNC06G20290.1"/>
    </source>
</evidence>
<evidence type="ECO:0000256" key="3">
    <source>
        <dbReference type="ARBA" id="ARBA00022737"/>
    </source>
</evidence>
<evidence type="ECO:0000259" key="7">
    <source>
        <dbReference type="Pfam" id="PF00931"/>
    </source>
</evidence>
<evidence type="ECO:0000256" key="5">
    <source>
        <dbReference type="ARBA" id="ARBA00022821"/>
    </source>
</evidence>
<dbReference type="InterPro" id="IPR042197">
    <property type="entry name" value="Apaf_helical"/>
</dbReference>
<feature type="domain" description="NB-ARC" evidence="7">
    <location>
        <begin position="199"/>
        <end position="352"/>
    </location>
</feature>
<dbReference type="PANTHER" id="PTHR23155">
    <property type="entry name" value="DISEASE RESISTANCE PROTEIN RP"/>
    <property type="match status" value="1"/>
</dbReference>
<organism evidence="10">
    <name type="scientific">Oryza punctata</name>
    <name type="common">Red rice</name>
    <dbReference type="NCBI Taxonomy" id="4537"/>
    <lineage>
        <taxon>Eukaryota</taxon>
        <taxon>Viridiplantae</taxon>
        <taxon>Streptophyta</taxon>
        <taxon>Embryophyta</taxon>
        <taxon>Tracheophyta</taxon>
        <taxon>Spermatophyta</taxon>
        <taxon>Magnoliopsida</taxon>
        <taxon>Liliopsida</taxon>
        <taxon>Poales</taxon>
        <taxon>Poaceae</taxon>
        <taxon>BOP clade</taxon>
        <taxon>Oryzoideae</taxon>
        <taxon>Oryzeae</taxon>
        <taxon>Oryzinae</taxon>
        <taxon>Oryza</taxon>
    </lineage>
</organism>
<evidence type="ECO:0000259" key="8">
    <source>
        <dbReference type="Pfam" id="PF18052"/>
    </source>
</evidence>
<dbReference type="Pfam" id="PF00931">
    <property type="entry name" value="NB-ARC"/>
    <property type="match status" value="1"/>
</dbReference>
<comment type="similarity">
    <text evidence="1">Belongs to the disease resistance NB-LRR family.</text>
</comment>
<evidence type="ECO:0000313" key="11">
    <source>
        <dbReference type="Proteomes" id="UP000026962"/>
    </source>
</evidence>
<dbReference type="CDD" id="cd14798">
    <property type="entry name" value="RX-CC_like"/>
    <property type="match status" value="1"/>
</dbReference>
<proteinExistence type="inferred from homology"/>
<dbReference type="OMA" id="NCGHHAN"/>
<reference evidence="10" key="2">
    <citation type="submission" date="2018-05" db="EMBL/GenBank/DDBJ databases">
        <title>OpunRS2 (Oryza punctata Reference Sequence Version 2).</title>
        <authorList>
            <person name="Zhang J."/>
            <person name="Kudrna D."/>
            <person name="Lee S."/>
            <person name="Talag J."/>
            <person name="Welchert J."/>
            <person name="Wing R.A."/>
        </authorList>
    </citation>
    <scope>NUCLEOTIDE SEQUENCE [LARGE SCALE GENOMIC DNA]</scope>
</reference>
<keyword evidence="11" id="KW-1185">Reference proteome</keyword>
<protein>
    <recommendedName>
        <fullName evidence="12">NB-ARC domain-containing protein</fullName>
    </recommendedName>
</protein>
<dbReference type="HOGENOM" id="CLU_000837_9_0_1"/>
<accession>A0A0E0LDX7</accession>
<dbReference type="eggNOG" id="KOG4658">
    <property type="taxonomic scope" value="Eukaryota"/>
</dbReference>
<dbReference type="Pfam" id="PF18052">
    <property type="entry name" value="Rx_N"/>
    <property type="match status" value="1"/>
</dbReference>
<feature type="domain" description="Disease resistance N-terminal" evidence="8">
    <location>
        <begin position="12"/>
        <end position="90"/>
    </location>
</feature>
<dbReference type="AlphaFoldDB" id="A0A0E0LDX7"/>
<keyword evidence="3" id="KW-0677">Repeat</keyword>
<evidence type="ECO:0000256" key="1">
    <source>
        <dbReference type="ARBA" id="ARBA00008894"/>
    </source>
</evidence>
<dbReference type="PANTHER" id="PTHR23155:SF1075">
    <property type="entry name" value="OS06G0644300 PROTEIN"/>
    <property type="match status" value="1"/>
</dbReference>
<keyword evidence="6" id="KW-0175">Coiled coil</keyword>
<dbReference type="InterPro" id="IPR027417">
    <property type="entry name" value="P-loop_NTPase"/>
</dbReference>
<evidence type="ECO:0000259" key="9">
    <source>
        <dbReference type="Pfam" id="PF23559"/>
    </source>
</evidence>
<evidence type="ECO:0000256" key="2">
    <source>
        <dbReference type="ARBA" id="ARBA00022614"/>
    </source>
</evidence>
<dbReference type="FunFam" id="3.40.50.300:FF:001091">
    <property type="entry name" value="Probable disease resistance protein At1g61300"/>
    <property type="match status" value="1"/>
</dbReference>
<dbReference type="STRING" id="4537.A0A0E0LDX7"/>
<reference evidence="10" key="1">
    <citation type="submission" date="2015-04" db="UniProtKB">
        <authorList>
            <consortium name="EnsemblPlants"/>
        </authorList>
    </citation>
    <scope>IDENTIFICATION</scope>
</reference>
<dbReference type="Gene3D" id="1.20.5.4130">
    <property type="match status" value="1"/>
</dbReference>
<dbReference type="InterPro" id="IPR044974">
    <property type="entry name" value="Disease_R_plants"/>
</dbReference>
<keyword evidence="4" id="KW-0547">Nucleotide-binding</keyword>
<dbReference type="Gene3D" id="1.10.10.10">
    <property type="entry name" value="Winged helix-like DNA-binding domain superfamily/Winged helix DNA-binding domain"/>
    <property type="match status" value="1"/>
</dbReference>
<sequence length="496" mass="56441">MAGVGELLASAVLKVVLGKLGSEIWKKLMQHVTFKEDLEAIKNMLDSLQAKLKDAERKSQTDGSVRHLLKRLKEVAYDIEDRLAAYESCYNDGNENWSDFCDKVKSRFNLPGEMKKMRQNLEEIKSEMDLTNFTIDGATDEQDWIESRVSEAELLDNKDNVGRIMEKRRIMDLLLFDEDSLFQKEEDIFFGVRTLFGDNEDKSIISIYGLGGLGKTTLAQMVFDDSATKNAFGFLAWVHVSKKFDLNAIRSSIIQQYNKRFQNGDAGSGNVDLESILTEKRCLIVLDDLWEEDDFNLEKIKIVLKKASKVIVTTRTKKVADGMNENVDLQVKLGLLPDEDCWTLFKKRALTSTTTINRHMERTGRMIVEKCQGLPLAVKSLGYILRHLPQTLDQWAAILCSDIWAEDDGPFSDKKVIPSLKLSYYNMPPYMRLCFAYCSVFPKGSHIQRSSLIQQWIALGFFEGLGSDAPERLAEHCLKQLIGMSFLQNVNVSTVF</sequence>
<feature type="coiled-coil region" evidence="6">
    <location>
        <begin position="31"/>
        <end position="58"/>
    </location>
</feature>
<dbReference type="InterPro" id="IPR038005">
    <property type="entry name" value="RX-like_CC"/>
</dbReference>
<dbReference type="InterPro" id="IPR041118">
    <property type="entry name" value="Rx_N"/>
</dbReference>
<dbReference type="InterPro" id="IPR002182">
    <property type="entry name" value="NB-ARC"/>
</dbReference>
<dbReference type="InterPro" id="IPR058922">
    <property type="entry name" value="WHD_DRP"/>
</dbReference>
<dbReference type="SUPFAM" id="SSF52540">
    <property type="entry name" value="P-loop containing nucleoside triphosphate hydrolases"/>
    <property type="match status" value="1"/>
</dbReference>
<dbReference type="Gene3D" id="1.10.8.430">
    <property type="entry name" value="Helical domain of apoptotic protease-activating factors"/>
    <property type="match status" value="1"/>
</dbReference>
<dbReference type="GO" id="GO:0098542">
    <property type="term" value="P:defense response to other organism"/>
    <property type="evidence" value="ECO:0007669"/>
    <property type="project" value="TreeGrafter"/>
</dbReference>
<keyword evidence="5" id="KW-0611">Plant defense</keyword>
<evidence type="ECO:0008006" key="12">
    <source>
        <dbReference type="Google" id="ProtNLM"/>
    </source>
</evidence>
<dbReference type="Gramene" id="OPUNC06G20290.1">
    <property type="protein sequence ID" value="OPUNC06G20290.1"/>
    <property type="gene ID" value="OPUNC06G20290"/>
</dbReference>
<name>A0A0E0LDX7_ORYPU</name>
<feature type="domain" description="Disease resistance protein winged helix" evidence="9">
    <location>
        <begin position="440"/>
        <end position="490"/>
    </location>
</feature>